<evidence type="ECO:0000313" key="2">
    <source>
        <dbReference type="EMBL" id="PXF45061.1"/>
    </source>
</evidence>
<evidence type="ECO:0000313" key="3">
    <source>
        <dbReference type="Proteomes" id="UP000247409"/>
    </source>
</evidence>
<dbReference type="EMBL" id="NBIV01000071">
    <property type="protein sequence ID" value="PXF45061.1"/>
    <property type="molecule type" value="Genomic_DNA"/>
</dbReference>
<sequence length="179" mass="20278">MVLSSRFVEERSVDIEELIAEDLENLEQANTTAHSTAPLQPPPEVLEYASPNEKDQTDNVTSTEKALLHFNNMMNYCLWKPHCITTTEHFPLAQSFASFTEDEKNNLLRAMMLCLCAPRGQANALMATNSVKVQSKRDKRRRLSSSSYSSTRYTMRGKWVCQFGFAAIVQLNPQTVRGI</sequence>
<protein>
    <submittedName>
        <fullName evidence="2">Uncharacterized protein</fullName>
    </submittedName>
</protein>
<reference evidence="2 3" key="1">
    <citation type="journal article" date="2018" name="Mol. Biol. Evol.">
        <title>Analysis of the draft genome of the red seaweed Gracilariopsis chorda provides insights into genome size evolution in Rhodophyta.</title>
        <authorList>
            <person name="Lee J."/>
            <person name="Yang E.C."/>
            <person name="Graf L."/>
            <person name="Yang J.H."/>
            <person name="Qiu H."/>
            <person name="Zel Zion U."/>
            <person name="Chan C.X."/>
            <person name="Stephens T.G."/>
            <person name="Weber A.P.M."/>
            <person name="Boo G.H."/>
            <person name="Boo S.M."/>
            <person name="Kim K.M."/>
            <person name="Shin Y."/>
            <person name="Jung M."/>
            <person name="Lee S.J."/>
            <person name="Yim H.S."/>
            <person name="Lee J.H."/>
            <person name="Bhattacharya D."/>
            <person name="Yoon H.S."/>
        </authorList>
    </citation>
    <scope>NUCLEOTIDE SEQUENCE [LARGE SCALE GENOMIC DNA]</scope>
    <source>
        <strain evidence="2 3">SKKU-2015</strain>
        <tissue evidence="2">Whole body</tissue>
    </source>
</reference>
<organism evidence="2 3">
    <name type="scientific">Gracilariopsis chorda</name>
    <dbReference type="NCBI Taxonomy" id="448386"/>
    <lineage>
        <taxon>Eukaryota</taxon>
        <taxon>Rhodophyta</taxon>
        <taxon>Florideophyceae</taxon>
        <taxon>Rhodymeniophycidae</taxon>
        <taxon>Gracilariales</taxon>
        <taxon>Gracilariaceae</taxon>
        <taxon>Gracilariopsis</taxon>
    </lineage>
</organism>
<dbReference type="AlphaFoldDB" id="A0A2V3ISG7"/>
<evidence type="ECO:0000256" key="1">
    <source>
        <dbReference type="SAM" id="MobiDB-lite"/>
    </source>
</evidence>
<comment type="caution">
    <text evidence="2">The sequence shown here is derived from an EMBL/GenBank/DDBJ whole genome shotgun (WGS) entry which is preliminary data.</text>
</comment>
<accession>A0A2V3ISG7</accession>
<gene>
    <name evidence="2" type="ORF">BWQ96_05163</name>
</gene>
<feature type="region of interest" description="Disordered" evidence="1">
    <location>
        <begin position="31"/>
        <end position="61"/>
    </location>
</feature>
<name>A0A2V3ISG7_9FLOR</name>
<dbReference type="Proteomes" id="UP000247409">
    <property type="component" value="Unassembled WGS sequence"/>
</dbReference>
<proteinExistence type="predicted"/>
<keyword evidence="3" id="KW-1185">Reference proteome</keyword>